<reference evidence="2" key="1">
    <citation type="submission" date="2023-06" db="EMBL/GenBank/DDBJ databases">
        <authorList>
            <consortium name="Lawrence Berkeley National Laboratory"/>
            <person name="Ahrendt S."/>
            <person name="Sahu N."/>
            <person name="Indic B."/>
            <person name="Wong-Bajracharya J."/>
            <person name="Merenyi Z."/>
            <person name="Ke H.-M."/>
            <person name="Monk M."/>
            <person name="Kocsube S."/>
            <person name="Drula E."/>
            <person name="Lipzen A."/>
            <person name="Balint B."/>
            <person name="Henrissat B."/>
            <person name="Andreopoulos B."/>
            <person name="Martin F.M."/>
            <person name="Harder C.B."/>
            <person name="Rigling D."/>
            <person name="Ford K.L."/>
            <person name="Foster G.D."/>
            <person name="Pangilinan J."/>
            <person name="Papanicolaou A."/>
            <person name="Barry K."/>
            <person name="LaButti K."/>
            <person name="Viragh M."/>
            <person name="Koriabine M."/>
            <person name="Yan M."/>
            <person name="Riley R."/>
            <person name="Champramary S."/>
            <person name="Plett K.L."/>
            <person name="Tsai I.J."/>
            <person name="Slot J."/>
            <person name="Sipos G."/>
            <person name="Plett J."/>
            <person name="Nagy L.G."/>
            <person name="Grigoriev I.V."/>
        </authorList>
    </citation>
    <scope>NUCLEOTIDE SEQUENCE</scope>
    <source>
        <strain evidence="2">FPL87.14</strain>
    </source>
</reference>
<evidence type="ECO:0000256" key="1">
    <source>
        <dbReference type="SAM" id="MobiDB-lite"/>
    </source>
</evidence>
<dbReference type="Proteomes" id="UP001175226">
    <property type="component" value="Unassembled WGS sequence"/>
</dbReference>
<feature type="region of interest" description="Disordered" evidence="1">
    <location>
        <begin position="1"/>
        <end position="32"/>
    </location>
</feature>
<dbReference type="AlphaFoldDB" id="A0AA39IDC5"/>
<feature type="non-terminal residue" evidence="2">
    <location>
        <position position="202"/>
    </location>
</feature>
<comment type="caution">
    <text evidence="2">The sequence shown here is derived from an EMBL/GenBank/DDBJ whole genome shotgun (WGS) entry which is preliminary data.</text>
</comment>
<sequence>MRLTRRNAPRRAMACTLHSDTPRPDPTPSTSANPCTELNIIYENPHPTAIDPVLMESLPTHHQIVECCDEQGAHSPDHSLSESGIPEAICVDDPTNVTSTSARTVVDPAYIYDPSFVTGDALYGATFHAPSHDEVIRGGMAGDISEFNDIPSVREEADHTDFVTDYAKFFDNPEVIQMKDSTRMCAPTLSRNGCNLVEKASL</sequence>
<organism evidence="2 3">
    <name type="scientific">Armillaria borealis</name>
    <dbReference type="NCBI Taxonomy" id="47425"/>
    <lineage>
        <taxon>Eukaryota</taxon>
        <taxon>Fungi</taxon>
        <taxon>Dikarya</taxon>
        <taxon>Basidiomycota</taxon>
        <taxon>Agaricomycotina</taxon>
        <taxon>Agaricomycetes</taxon>
        <taxon>Agaricomycetidae</taxon>
        <taxon>Agaricales</taxon>
        <taxon>Marasmiineae</taxon>
        <taxon>Physalacriaceae</taxon>
        <taxon>Armillaria</taxon>
    </lineage>
</organism>
<protein>
    <submittedName>
        <fullName evidence="2">Uncharacterized protein</fullName>
    </submittedName>
</protein>
<gene>
    <name evidence="2" type="ORF">EV421DRAFT_1283092</name>
</gene>
<dbReference type="EMBL" id="JAUEPT010000689">
    <property type="protein sequence ID" value="KAK0421481.1"/>
    <property type="molecule type" value="Genomic_DNA"/>
</dbReference>
<keyword evidence="3" id="KW-1185">Reference proteome</keyword>
<evidence type="ECO:0000313" key="3">
    <source>
        <dbReference type="Proteomes" id="UP001175226"/>
    </source>
</evidence>
<name>A0AA39IDC5_9AGAR</name>
<proteinExistence type="predicted"/>
<accession>A0AA39IDC5</accession>
<evidence type="ECO:0000313" key="2">
    <source>
        <dbReference type="EMBL" id="KAK0421481.1"/>
    </source>
</evidence>